<dbReference type="SUPFAM" id="SSF52058">
    <property type="entry name" value="L domain-like"/>
    <property type="match status" value="1"/>
</dbReference>
<sequence length="183" mass="20454">CECSQWKAFAISCMGIDVIPTFPLMTEFLSLYETSLTTVPQDAFANMANISRIYLSVDVSLSKLEKHSFYNLKKLTHILTNLLCGRSSRTFQLHGVLAIRTLKLTDEPREAAGNSKSLRRASSIAPLLSNARRTTKPVPVSNSRRGVSQKMSFQTDRRPIRSRTVSTLKRAHHGTPDKATQSE</sequence>
<proteinExistence type="predicted"/>
<dbReference type="EMBL" id="JAYMGO010000020">
    <property type="protein sequence ID" value="KAL1254340.1"/>
    <property type="molecule type" value="Genomic_DNA"/>
</dbReference>
<accession>A0ABR3LPJ6</accession>
<dbReference type="Proteomes" id="UP001558613">
    <property type="component" value="Unassembled WGS sequence"/>
</dbReference>
<dbReference type="PRINTS" id="PR01145">
    <property type="entry name" value="TSHRECEPTOR"/>
</dbReference>
<dbReference type="InterPro" id="IPR002274">
    <property type="entry name" value="TSH_rcpt"/>
</dbReference>
<feature type="compositionally biased region" description="Polar residues" evidence="1">
    <location>
        <begin position="140"/>
        <end position="154"/>
    </location>
</feature>
<dbReference type="InterPro" id="IPR032675">
    <property type="entry name" value="LRR_dom_sf"/>
</dbReference>
<comment type="caution">
    <text evidence="2">The sequence shown here is derived from an EMBL/GenBank/DDBJ whole genome shotgun (WGS) entry which is preliminary data.</text>
</comment>
<keyword evidence="3" id="KW-1185">Reference proteome</keyword>
<dbReference type="Gene3D" id="3.80.10.10">
    <property type="entry name" value="Ribonuclease Inhibitor"/>
    <property type="match status" value="1"/>
</dbReference>
<gene>
    <name evidence="2" type="ORF">QQF64_016569</name>
</gene>
<organism evidence="2 3">
    <name type="scientific">Cirrhinus molitorella</name>
    <name type="common">mud carp</name>
    <dbReference type="NCBI Taxonomy" id="172907"/>
    <lineage>
        <taxon>Eukaryota</taxon>
        <taxon>Metazoa</taxon>
        <taxon>Chordata</taxon>
        <taxon>Craniata</taxon>
        <taxon>Vertebrata</taxon>
        <taxon>Euteleostomi</taxon>
        <taxon>Actinopterygii</taxon>
        <taxon>Neopterygii</taxon>
        <taxon>Teleostei</taxon>
        <taxon>Ostariophysi</taxon>
        <taxon>Cypriniformes</taxon>
        <taxon>Cyprinidae</taxon>
        <taxon>Labeoninae</taxon>
        <taxon>Labeonini</taxon>
        <taxon>Cirrhinus</taxon>
    </lineage>
</organism>
<feature type="non-terminal residue" evidence="2">
    <location>
        <position position="1"/>
    </location>
</feature>
<evidence type="ECO:0000313" key="3">
    <source>
        <dbReference type="Proteomes" id="UP001558613"/>
    </source>
</evidence>
<evidence type="ECO:0000313" key="2">
    <source>
        <dbReference type="EMBL" id="KAL1254340.1"/>
    </source>
</evidence>
<evidence type="ECO:0000256" key="1">
    <source>
        <dbReference type="SAM" id="MobiDB-lite"/>
    </source>
</evidence>
<protein>
    <submittedName>
        <fullName evidence="2">Uncharacterized protein</fullName>
    </submittedName>
</protein>
<feature type="region of interest" description="Disordered" evidence="1">
    <location>
        <begin position="108"/>
        <end position="183"/>
    </location>
</feature>
<reference evidence="2 3" key="1">
    <citation type="submission" date="2023-09" db="EMBL/GenBank/DDBJ databases">
        <authorList>
            <person name="Wang M."/>
        </authorList>
    </citation>
    <scope>NUCLEOTIDE SEQUENCE [LARGE SCALE GENOMIC DNA]</scope>
    <source>
        <strain evidence="2">GT-2023</strain>
        <tissue evidence="2">Liver</tissue>
    </source>
</reference>
<name>A0ABR3LPJ6_9TELE</name>